<evidence type="ECO:0000313" key="3">
    <source>
        <dbReference type="Proteomes" id="UP000036027"/>
    </source>
</evidence>
<evidence type="ECO:0000256" key="1">
    <source>
        <dbReference type="SAM" id="Phobius"/>
    </source>
</evidence>
<dbReference type="RefSeq" id="WP_047761143.1">
    <property type="nucleotide sequence ID" value="NZ_CP091510.1"/>
</dbReference>
<organism evidence="2 3">
    <name type="scientific">Neisseria arctica</name>
    <dbReference type="NCBI Taxonomy" id="1470200"/>
    <lineage>
        <taxon>Bacteria</taxon>
        <taxon>Pseudomonadati</taxon>
        <taxon>Pseudomonadota</taxon>
        <taxon>Betaproteobacteria</taxon>
        <taxon>Neisseriales</taxon>
        <taxon>Neisseriaceae</taxon>
        <taxon>Neisseria</taxon>
    </lineage>
</organism>
<evidence type="ECO:0000313" key="2">
    <source>
        <dbReference type="EMBL" id="KLT72757.1"/>
    </source>
</evidence>
<keyword evidence="3" id="KW-1185">Reference proteome</keyword>
<comment type="caution">
    <text evidence="2">The sequence shown here is derived from an EMBL/GenBank/DDBJ whole genome shotgun (WGS) entry which is preliminary data.</text>
</comment>
<name>A0A0J0YRL8_9NEIS</name>
<keyword evidence="1" id="KW-1133">Transmembrane helix</keyword>
<feature type="transmembrane region" description="Helical" evidence="1">
    <location>
        <begin position="119"/>
        <end position="135"/>
    </location>
</feature>
<gene>
    <name evidence="2" type="ORF">PL75_06680</name>
</gene>
<dbReference type="EMBL" id="JTDO01000009">
    <property type="protein sequence ID" value="KLT72757.1"/>
    <property type="molecule type" value="Genomic_DNA"/>
</dbReference>
<keyword evidence="1" id="KW-0812">Transmembrane</keyword>
<dbReference type="PATRIC" id="fig|1470200.3.peg.2558"/>
<accession>A0A0J0YRL8</accession>
<protein>
    <recommendedName>
        <fullName evidence="4">YeeE/YedE family protein</fullName>
    </recommendedName>
</protein>
<feature type="transmembrane region" description="Helical" evidence="1">
    <location>
        <begin position="41"/>
        <end position="60"/>
    </location>
</feature>
<dbReference type="Pfam" id="PF20398">
    <property type="entry name" value="DUF6691"/>
    <property type="match status" value="1"/>
</dbReference>
<evidence type="ECO:0008006" key="4">
    <source>
        <dbReference type="Google" id="ProtNLM"/>
    </source>
</evidence>
<dbReference type="AlphaFoldDB" id="A0A0J0YRL8"/>
<dbReference type="OrthoDB" id="9790409at2"/>
<dbReference type="Proteomes" id="UP000036027">
    <property type="component" value="Unassembled WGS sequence"/>
</dbReference>
<reference evidence="2 3" key="1">
    <citation type="submission" date="2014-11" db="EMBL/GenBank/DDBJ databases">
        <title>Genome of a novel goose pathogen.</title>
        <authorList>
            <person name="Hansen C.M."/>
            <person name="Hueffer K."/>
            <person name="Choi S.C."/>
        </authorList>
    </citation>
    <scope>NUCLEOTIDE SEQUENCE [LARGE SCALE GENOMIC DNA]</scope>
    <source>
        <strain evidence="2 3">KH1503</strain>
    </source>
</reference>
<dbReference type="InterPro" id="IPR046513">
    <property type="entry name" value="DUF6691"/>
</dbReference>
<keyword evidence="1" id="KW-0472">Membrane</keyword>
<dbReference type="STRING" id="1470200.PL75_06680"/>
<sequence>MKILGVFLSGLLFGFGLLLSGMANPQKVQNFLDVFGNWDPSLAFVMTGAVIVTLWAFRIGRGAKHKAQPKWSERFHSPETVHIDKSLLLGSALFGIGWGVAGICPGPALVLIGMLRVEMLWFGGAMAVGLSLYHLQNKHRIA</sequence>
<proteinExistence type="predicted"/>
<feature type="transmembrane region" description="Helical" evidence="1">
    <location>
        <begin position="87"/>
        <end position="113"/>
    </location>
</feature>